<dbReference type="PANTHER" id="PTHR11727:SF17">
    <property type="entry name" value="DIMETHYLADENOSINE TRANSFERASE 1, MITOCHONDRIAL"/>
    <property type="match status" value="1"/>
</dbReference>
<dbReference type="GO" id="GO:0034245">
    <property type="term" value="C:mitochondrial DNA-directed RNA polymerase complex"/>
    <property type="evidence" value="ECO:0007669"/>
    <property type="project" value="TreeGrafter"/>
</dbReference>
<evidence type="ECO:0000256" key="3">
    <source>
        <dbReference type="ARBA" id="ARBA00022691"/>
    </source>
</evidence>
<dbReference type="InterPro" id="IPR029063">
    <property type="entry name" value="SAM-dependent_MTases_sf"/>
</dbReference>
<feature type="binding site" evidence="5">
    <location>
        <position position="410"/>
    </location>
    <ligand>
        <name>S-adenosyl-L-methionine</name>
        <dbReference type="ChEBI" id="CHEBI:59789"/>
    </ligand>
</feature>
<organism evidence="9">
    <name type="scientific">Lichtheimia ramosa</name>
    <dbReference type="NCBI Taxonomy" id="688394"/>
    <lineage>
        <taxon>Eukaryota</taxon>
        <taxon>Fungi</taxon>
        <taxon>Fungi incertae sedis</taxon>
        <taxon>Mucoromycota</taxon>
        <taxon>Mucoromycotina</taxon>
        <taxon>Mucoromycetes</taxon>
        <taxon>Mucorales</taxon>
        <taxon>Lichtheimiaceae</taxon>
        <taxon>Lichtheimia</taxon>
    </lineage>
</organism>
<evidence type="ECO:0000256" key="5">
    <source>
        <dbReference type="PROSITE-ProRule" id="PRU01026"/>
    </source>
</evidence>
<dbReference type="InterPro" id="IPR041698">
    <property type="entry name" value="Methyltransf_25"/>
</dbReference>
<dbReference type="Gene3D" id="3.40.50.150">
    <property type="entry name" value="Vaccinia Virus protein VP39"/>
    <property type="match status" value="2"/>
</dbReference>
<dbReference type="CDD" id="cd02440">
    <property type="entry name" value="AdoMet_MTases"/>
    <property type="match status" value="1"/>
</dbReference>
<evidence type="ECO:0000256" key="2">
    <source>
        <dbReference type="ARBA" id="ARBA00022679"/>
    </source>
</evidence>
<dbReference type="GO" id="GO:0003723">
    <property type="term" value="F:RNA binding"/>
    <property type="evidence" value="ECO:0007669"/>
    <property type="project" value="UniProtKB-UniRule"/>
</dbReference>
<reference evidence="9" key="1">
    <citation type="journal article" date="2014" name="Genome Announc.">
        <title>De novo whole-genome sequence and genome annotation of Lichtheimia ramosa.</title>
        <authorList>
            <person name="Linde J."/>
            <person name="Schwartze V."/>
            <person name="Binder U."/>
            <person name="Lass-Florl C."/>
            <person name="Voigt K."/>
            <person name="Horn F."/>
        </authorList>
    </citation>
    <scope>NUCLEOTIDE SEQUENCE</scope>
    <source>
        <strain evidence="9">JMRC FSU:6197</strain>
    </source>
</reference>
<keyword evidence="4 5" id="KW-0694">RNA-binding</keyword>
<evidence type="ECO:0000256" key="7">
    <source>
        <dbReference type="SAM" id="MobiDB-lite"/>
    </source>
</evidence>
<evidence type="ECO:0000259" key="8">
    <source>
        <dbReference type="Pfam" id="PF13649"/>
    </source>
</evidence>
<evidence type="ECO:0000256" key="1">
    <source>
        <dbReference type="ARBA" id="ARBA00022603"/>
    </source>
</evidence>
<dbReference type="PANTHER" id="PTHR11727">
    <property type="entry name" value="DIMETHYLADENOSINE TRANSFERASE"/>
    <property type="match status" value="1"/>
</dbReference>
<name>A0A077WSN7_9FUNG</name>
<comment type="caution">
    <text evidence="5">Lacks conserved residue(s) required for the propagation of feature annotation.</text>
</comment>
<proteinExistence type="inferred from homology"/>
<feature type="region of interest" description="Disordered" evidence="7">
    <location>
        <begin position="21"/>
        <end position="51"/>
    </location>
</feature>
<dbReference type="OrthoDB" id="2257279at2759"/>
<comment type="similarity">
    <text evidence="5 6">Belongs to the class I-like SAM-binding methyltransferase superfamily. rRNA adenine N(6)-methyltransferase family.</text>
</comment>
<dbReference type="EC" id="2.1.1.-" evidence="6"/>
<dbReference type="GO" id="GO:0006391">
    <property type="term" value="P:transcription initiation at mitochondrial promoter"/>
    <property type="evidence" value="ECO:0007669"/>
    <property type="project" value="TreeGrafter"/>
</dbReference>
<gene>
    <name evidence="9" type="ORF">LRAMOSA03031</name>
</gene>
<dbReference type="Pfam" id="PF00398">
    <property type="entry name" value="RrnaAD"/>
    <property type="match status" value="1"/>
</dbReference>
<feature type="compositionally biased region" description="Polar residues" evidence="7">
    <location>
        <begin position="22"/>
        <end position="51"/>
    </location>
</feature>
<dbReference type="AlphaFoldDB" id="A0A077WSN7"/>
<dbReference type="Pfam" id="PF13649">
    <property type="entry name" value="Methyltransf_25"/>
    <property type="match status" value="1"/>
</dbReference>
<evidence type="ECO:0000256" key="4">
    <source>
        <dbReference type="ARBA" id="ARBA00022884"/>
    </source>
</evidence>
<evidence type="ECO:0000256" key="6">
    <source>
        <dbReference type="RuleBase" id="RU362106"/>
    </source>
</evidence>
<keyword evidence="2 5" id="KW-0808">Transferase</keyword>
<dbReference type="PROSITE" id="PS51689">
    <property type="entry name" value="SAM_RNA_A_N6_MT"/>
    <property type="match status" value="1"/>
</dbReference>
<keyword evidence="6" id="KW-0698">rRNA processing</keyword>
<feature type="binding site" evidence="5">
    <location>
        <position position="366"/>
    </location>
    <ligand>
        <name>S-adenosyl-L-methionine</name>
        <dbReference type="ChEBI" id="CHEBI:59789"/>
    </ligand>
</feature>
<dbReference type="InterPro" id="IPR001737">
    <property type="entry name" value="KsgA/Erm"/>
</dbReference>
<evidence type="ECO:0000313" key="9">
    <source>
        <dbReference type="EMBL" id="CDS10355.1"/>
    </source>
</evidence>
<protein>
    <recommendedName>
        <fullName evidence="6">rRNA adenine N(6)-methyltransferase</fullName>
        <ecNumber evidence="6">2.1.1.-</ecNumber>
    </recommendedName>
</protein>
<dbReference type="EMBL" id="LK023335">
    <property type="protein sequence ID" value="CDS10355.1"/>
    <property type="molecule type" value="Genomic_DNA"/>
</dbReference>
<feature type="domain" description="Methyltransferase" evidence="8">
    <location>
        <begin position="111"/>
        <end position="202"/>
    </location>
</feature>
<dbReference type="GO" id="GO:0005759">
    <property type="term" value="C:mitochondrial matrix"/>
    <property type="evidence" value="ECO:0007669"/>
    <property type="project" value="TreeGrafter"/>
</dbReference>
<keyword evidence="1 5" id="KW-0489">Methyltransferase</keyword>
<sequence>MSWRDFLRLFAQRSKRLKKTMKSSASFSGEQPALNNGSSISSTSCPEKTSTTIHRYEGNRRFHNEQDVNYLLPTDAEEDDRVNQQHWLIREAFGSHFSAPVEDLLEQGTLVHDAGCGPATFTLEMSRMYPASDFIGTDISPRFPESIKPKNCSFQLYNVTLPSPFPDNYFGYVHQRLLILGLLKDDWPKVIQRHMATLKPGGWIELTEISYLTQYLKNAGPQFTQCMEAMYSVVEGAGLHPNAGPDLVRILKEAGFINVNTVTFDMPIKHSGKIGDLFWEDMQMGCHAALKYFIAMDPSFKEPGAMERYLKVLGDECSKNKTKLALSKVKLPSNPSEMTAVELYPGFGAWTVAMANAGFQRIIALENNAKYAKWMGNIAQESKGVVELVKKDGYDWDTYMDLKKPEFLGNLVNEDWSKVHPNILFTGTLPKSSRGEQLLAQFTTCIHNRMAMHTNGRIQMLMWIPEILYTKFTAPPGSSARCKMGIVADACVDIELVHVAKADEMYPNTDYYLTNVIPFENKKVQAPWDVFEYVLKHLFVMQRQPLSKMIKTLGPGAEIILSRLSFDPSIDVGDMTVEQLDEVAIKFDQWPLRPRVLFEYDFD</sequence>
<feature type="binding site" evidence="5">
    <location>
        <position position="392"/>
    </location>
    <ligand>
        <name>S-adenosyl-L-methionine</name>
        <dbReference type="ChEBI" id="CHEBI:59789"/>
    </ligand>
</feature>
<dbReference type="SUPFAM" id="SSF53335">
    <property type="entry name" value="S-adenosyl-L-methionine-dependent methyltransferases"/>
    <property type="match status" value="2"/>
</dbReference>
<keyword evidence="3 5" id="KW-0949">S-adenosyl-L-methionine</keyword>
<accession>A0A077WSN7</accession>
<dbReference type="GO" id="GO:0000179">
    <property type="term" value="F:rRNA (adenine-N6,N6-)-dimethyltransferase activity"/>
    <property type="evidence" value="ECO:0007669"/>
    <property type="project" value="UniProtKB-UniRule"/>
</dbReference>
<dbReference type="GO" id="GO:0034246">
    <property type="term" value="F:mitochondrial transcription factor activity"/>
    <property type="evidence" value="ECO:0007669"/>
    <property type="project" value="TreeGrafter"/>
</dbReference>